<dbReference type="SUPFAM" id="SSF47203">
    <property type="entry name" value="Acyl-CoA dehydrogenase C-terminal domain-like"/>
    <property type="match status" value="1"/>
</dbReference>
<evidence type="ECO:0000256" key="4">
    <source>
        <dbReference type="ARBA" id="ARBA00022827"/>
    </source>
</evidence>
<dbReference type="SUPFAM" id="SSF56645">
    <property type="entry name" value="Acyl-CoA dehydrogenase NM domain-like"/>
    <property type="match status" value="1"/>
</dbReference>
<dbReference type="PANTHER" id="PTHR43884">
    <property type="entry name" value="ACYL-COA DEHYDROGENASE"/>
    <property type="match status" value="1"/>
</dbReference>
<dbReference type="RefSeq" id="WP_275227068.1">
    <property type="nucleotide sequence ID" value="NZ_JARESE010000012.1"/>
</dbReference>
<dbReference type="EMBL" id="JARESE010000012">
    <property type="protein sequence ID" value="MDE8650980.1"/>
    <property type="molecule type" value="Genomic_DNA"/>
</dbReference>
<dbReference type="InterPro" id="IPR006091">
    <property type="entry name" value="Acyl-CoA_Oxase/DH_mid-dom"/>
</dbReference>
<name>A0ABT5WLR3_9SPHN</name>
<reference evidence="9 10" key="1">
    <citation type="submission" date="2023-03" db="EMBL/GenBank/DDBJ databases">
        <title>NovoSphingobium album sp. nov. isolated from polycyclic aromatic hydrocarbons- and heavy-metal polluted soil.</title>
        <authorList>
            <person name="Liu Z."/>
            <person name="Wang K."/>
        </authorList>
    </citation>
    <scope>NUCLEOTIDE SEQUENCE [LARGE SCALE GENOMIC DNA]</scope>
    <source>
        <strain evidence="9 10">H3SJ31-1</strain>
    </source>
</reference>
<evidence type="ECO:0000256" key="3">
    <source>
        <dbReference type="ARBA" id="ARBA00022630"/>
    </source>
</evidence>
<comment type="cofactor">
    <cofactor evidence="1 5">
        <name>FAD</name>
        <dbReference type="ChEBI" id="CHEBI:57692"/>
    </cofactor>
</comment>
<dbReference type="CDD" id="cd00567">
    <property type="entry name" value="ACAD"/>
    <property type="match status" value="1"/>
</dbReference>
<dbReference type="InterPro" id="IPR046373">
    <property type="entry name" value="Acyl-CoA_Oxase/DH_mid-dom_sf"/>
</dbReference>
<protein>
    <submittedName>
        <fullName evidence="9">Acyl-CoA/acyl-ACP dehydrogenase</fullName>
    </submittedName>
</protein>
<dbReference type="Pfam" id="PF02770">
    <property type="entry name" value="Acyl-CoA_dh_M"/>
    <property type="match status" value="1"/>
</dbReference>
<dbReference type="InterPro" id="IPR006089">
    <property type="entry name" value="Acyl-CoA_DH_CS"/>
</dbReference>
<evidence type="ECO:0000259" key="6">
    <source>
        <dbReference type="Pfam" id="PF00441"/>
    </source>
</evidence>
<dbReference type="Pfam" id="PF00441">
    <property type="entry name" value="Acyl-CoA_dh_1"/>
    <property type="match status" value="1"/>
</dbReference>
<dbReference type="Gene3D" id="2.40.110.10">
    <property type="entry name" value="Butyryl-CoA Dehydrogenase, subunit A, domain 2"/>
    <property type="match status" value="1"/>
</dbReference>
<dbReference type="PANTHER" id="PTHR43884:SF12">
    <property type="entry name" value="ISOVALERYL-COA DEHYDROGENASE, MITOCHONDRIAL-RELATED"/>
    <property type="match status" value="1"/>
</dbReference>
<evidence type="ECO:0000313" key="10">
    <source>
        <dbReference type="Proteomes" id="UP001216253"/>
    </source>
</evidence>
<keyword evidence="5" id="KW-0560">Oxidoreductase</keyword>
<dbReference type="Gene3D" id="1.10.540.10">
    <property type="entry name" value="Acyl-CoA dehydrogenase/oxidase, N-terminal domain"/>
    <property type="match status" value="1"/>
</dbReference>
<keyword evidence="10" id="KW-1185">Reference proteome</keyword>
<dbReference type="Proteomes" id="UP001216253">
    <property type="component" value="Unassembled WGS sequence"/>
</dbReference>
<sequence>MDFALTDEQRMLAETARRIGEKFGLDYWRALDADKAFPSEIWQAICDAGLCGVAVPQQYGGSGLGMLELAICVENLCAGGGGVTLSQMFMLNPIFGGVTLARLANEEQKAEMLPKLVGGELMFAMGLTEPNAGSNTLEIQTFAAEDGDGWRLSGQKVWITAVPQAHKLLVIARTKTLAQSRGKTDGLSLFVIDREREGLTHQAIDKLGTRTLPSSFIYFDNVRVDPHELVGTLHGGFRQLLDVLNTERIVTTAGLVGTAELAARLAIDYAKERKVFGGQPIGGYQAIQFPLAESHIQAECARLMNYKAAALHDAGQPYGSEANMGKWLAGHAAGQATDRAIQTMGGMGYSKEYHAERLWRDARLFRIAPISEEMVLNFVAQHDLGMPRSY</sequence>
<feature type="domain" description="Acyl-CoA dehydrogenase/oxidase N-terminal" evidence="8">
    <location>
        <begin position="6"/>
        <end position="120"/>
    </location>
</feature>
<organism evidence="9 10">
    <name type="scientific">Novosphingobium album</name>
    <name type="common">ex Liu et al. 2023</name>
    <dbReference type="NCBI Taxonomy" id="3031130"/>
    <lineage>
        <taxon>Bacteria</taxon>
        <taxon>Pseudomonadati</taxon>
        <taxon>Pseudomonadota</taxon>
        <taxon>Alphaproteobacteria</taxon>
        <taxon>Sphingomonadales</taxon>
        <taxon>Sphingomonadaceae</taxon>
        <taxon>Novosphingobium</taxon>
    </lineage>
</organism>
<dbReference type="PIRSF" id="PIRSF016578">
    <property type="entry name" value="HsaA"/>
    <property type="match status" value="1"/>
</dbReference>
<evidence type="ECO:0000256" key="1">
    <source>
        <dbReference type="ARBA" id="ARBA00001974"/>
    </source>
</evidence>
<comment type="caution">
    <text evidence="9">The sequence shown here is derived from an EMBL/GenBank/DDBJ whole genome shotgun (WGS) entry which is preliminary data.</text>
</comment>
<keyword evidence="3 5" id="KW-0285">Flavoprotein</keyword>
<dbReference type="Gene3D" id="1.20.140.10">
    <property type="entry name" value="Butyryl-CoA Dehydrogenase, subunit A, domain 3"/>
    <property type="match status" value="1"/>
</dbReference>
<gene>
    <name evidence="9" type="ORF">PYV00_04505</name>
</gene>
<dbReference type="PROSITE" id="PS00073">
    <property type="entry name" value="ACYL_COA_DH_2"/>
    <property type="match status" value="1"/>
</dbReference>
<evidence type="ECO:0000259" key="7">
    <source>
        <dbReference type="Pfam" id="PF02770"/>
    </source>
</evidence>
<evidence type="ECO:0000313" key="9">
    <source>
        <dbReference type="EMBL" id="MDE8650980.1"/>
    </source>
</evidence>
<accession>A0ABT5WLR3</accession>
<dbReference type="InterPro" id="IPR009075">
    <property type="entry name" value="AcylCo_DH/oxidase_C"/>
</dbReference>
<feature type="domain" description="Acyl-CoA oxidase/dehydrogenase middle" evidence="7">
    <location>
        <begin position="124"/>
        <end position="222"/>
    </location>
</feature>
<dbReference type="InterPro" id="IPR013786">
    <property type="entry name" value="AcylCoA_DH/ox_N"/>
</dbReference>
<dbReference type="InterPro" id="IPR009100">
    <property type="entry name" value="AcylCoA_DH/oxidase_NM_dom_sf"/>
</dbReference>
<keyword evidence="4 5" id="KW-0274">FAD</keyword>
<dbReference type="InterPro" id="IPR036250">
    <property type="entry name" value="AcylCo_DH-like_C"/>
</dbReference>
<feature type="domain" description="Acyl-CoA dehydrogenase/oxidase C-terminal" evidence="6">
    <location>
        <begin position="235"/>
        <end position="381"/>
    </location>
</feature>
<dbReference type="Pfam" id="PF02771">
    <property type="entry name" value="Acyl-CoA_dh_N"/>
    <property type="match status" value="1"/>
</dbReference>
<dbReference type="InterPro" id="IPR037069">
    <property type="entry name" value="AcylCoA_DH/ox_N_sf"/>
</dbReference>
<evidence type="ECO:0000256" key="5">
    <source>
        <dbReference type="RuleBase" id="RU362125"/>
    </source>
</evidence>
<proteinExistence type="inferred from homology"/>
<evidence type="ECO:0000256" key="2">
    <source>
        <dbReference type="ARBA" id="ARBA00009347"/>
    </source>
</evidence>
<comment type="similarity">
    <text evidence="2 5">Belongs to the acyl-CoA dehydrogenase family.</text>
</comment>
<evidence type="ECO:0000259" key="8">
    <source>
        <dbReference type="Pfam" id="PF02771"/>
    </source>
</evidence>